<evidence type="ECO:0000313" key="8">
    <source>
        <dbReference type="Proteomes" id="UP000095230"/>
    </source>
</evidence>
<dbReference type="InterPro" id="IPR000064">
    <property type="entry name" value="NLP_P60_dom"/>
</dbReference>
<keyword evidence="2" id="KW-0645">Protease</keyword>
<dbReference type="RefSeq" id="WP_069670913.1">
    <property type="nucleotide sequence ID" value="NZ_BPEU01000028.1"/>
</dbReference>
<evidence type="ECO:0000256" key="1">
    <source>
        <dbReference type="ARBA" id="ARBA00007074"/>
    </source>
</evidence>
<dbReference type="PROSITE" id="PS51935">
    <property type="entry name" value="NLPC_P60"/>
    <property type="match status" value="1"/>
</dbReference>
<evidence type="ECO:0000256" key="5">
    <source>
        <dbReference type="ARBA" id="ARBA00022807"/>
    </source>
</evidence>
<keyword evidence="5" id="KW-0788">Thiol protease</keyword>
<protein>
    <submittedName>
        <fullName evidence="7">Peptidase P60</fullName>
    </submittedName>
</protein>
<dbReference type="Gene3D" id="3.90.1720.10">
    <property type="entry name" value="endopeptidase domain like (from Nostoc punctiforme)"/>
    <property type="match status" value="1"/>
</dbReference>
<dbReference type="Proteomes" id="UP000095230">
    <property type="component" value="Unassembled WGS sequence"/>
</dbReference>
<evidence type="ECO:0000256" key="2">
    <source>
        <dbReference type="ARBA" id="ARBA00022670"/>
    </source>
</evidence>
<organism evidence="7 8">
    <name type="scientific">Shewanella colwelliana</name>
    <name type="common">Alteromonas colwelliana</name>
    <dbReference type="NCBI Taxonomy" id="23"/>
    <lineage>
        <taxon>Bacteria</taxon>
        <taxon>Pseudomonadati</taxon>
        <taxon>Pseudomonadota</taxon>
        <taxon>Gammaproteobacteria</taxon>
        <taxon>Alteromonadales</taxon>
        <taxon>Shewanellaceae</taxon>
        <taxon>Shewanella</taxon>
    </lineage>
</organism>
<name>A0A1E5IUW5_SHECO</name>
<keyword evidence="3" id="KW-0732">Signal</keyword>
<keyword evidence="4" id="KW-0378">Hydrolase</keyword>
<evidence type="ECO:0000313" key="7">
    <source>
        <dbReference type="EMBL" id="OEG74351.1"/>
    </source>
</evidence>
<comment type="caution">
    <text evidence="7">The sequence shown here is derived from an EMBL/GenBank/DDBJ whole genome shotgun (WGS) entry which is preliminary data.</text>
</comment>
<dbReference type="InterPro" id="IPR052062">
    <property type="entry name" value="Murein_DD/LD_carboxypeptidase"/>
</dbReference>
<comment type="similarity">
    <text evidence="1">Belongs to the peptidase C40 family.</text>
</comment>
<dbReference type="SUPFAM" id="SSF54001">
    <property type="entry name" value="Cysteine proteinases"/>
    <property type="match status" value="1"/>
</dbReference>
<gene>
    <name evidence="7" type="ORF">BEL05_08400</name>
</gene>
<proteinExistence type="inferred from homology"/>
<dbReference type="EMBL" id="MCBT01000023">
    <property type="protein sequence ID" value="OEG74351.1"/>
    <property type="molecule type" value="Genomic_DNA"/>
</dbReference>
<dbReference type="InterPro" id="IPR038765">
    <property type="entry name" value="Papain-like_cys_pep_sf"/>
</dbReference>
<dbReference type="OrthoDB" id="9807055at2"/>
<evidence type="ECO:0000256" key="3">
    <source>
        <dbReference type="ARBA" id="ARBA00022729"/>
    </source>
</evidence>
<evidence type="ECO:0000256" key="4">
    <source>
        <dbReference type="ARBA" id="ARBA00022801"/>
    </source>
</evidence>
<dbReference type="GO" id="GO:0006508">
    <property type="term" value="P:proteolysis"/>
    <property type="evidence" value="ECO:0007669"/>
    <property type="project" value="UniProtKB-KW"/>
</dbReference>
<dbReference type="PANTHER" id="PTHR47360:SF1">
    <property type="entry name" value="ENDOPEPTIDASE NLPC-RELATED"/>
    <property type="match status" value="1"/>
</dbReference>
<dbReference type="AlphaFoldDB" id="A0A1E5IUW5"/>
<feature type="domain" description="NlpC/P60" evidence="6">
    <location>
        <begin position="51"/>
        <end position="171"/>
    </location>
</feature>
<evidence type="ECO:0000259" key="6">
    <source>
        <dbReference type="PROSITE" id="PS51935"/>
    </source>
</evidence>
<accession>A0A1E5IUW5</accession>
<sequence length="171" mass="19178">MVLPRSSLGDCVRLFFVVLIVMLSGCASSPPVADMKNVQPTSASSQRISVQEFETKLLSFFQQWQGVRYRLGGMSHHGVDCSGLVVLAYSEILALPLPRTTEELAKLGKPISKANLQAGDLVLFKTGWSTRHVGIYLSDSRFLHASTSQGVMISRLDNRYWQQKYWQSRRL</sequence>
<dbReference type="PROSITE" id="PS51257">
    <property type="entry name" value="PROKAR_LIPOPROTEIN"/>
    <property type="match status" value="1"/>
</dbReference>
<dbReference type="Pfam" id="PF00877">
    <property type="entry name" value="NLPC_P60"/>
    <property type="match status" value="1"/>
</dbReference>
<dbReference type="PANTHER" id="PTHR47360">
    <property type="entry name" value="MUREIN DD-ENDOPEPTIDASE MEPS/MUREIN LD-CARBOXYPEPTIDASE"/>
    <property type="match status" value="1"/>
</dbReference>
<dbReference type="GO" id="GO:0008234">
    <property type="term" value="F:cysteine-type peptidase activity"/>
    <property type="evidence" value="ECO:0007669"/>
    <property type="project" value="UniProtKB-KW"/>
</dbReference>
<reference evidence="7 8" key="1">
    <citation type="submission" date="2016-07" db="EMBL/GenBank/DDBJ databases">
        <title>Whole-genome of two Shewanella species isolated from a digestive organ of sea cucumber Apostichopus japonicus Selenka 1867.</title>
        <authorList>
            <person name="Hong H.-H."/>
            <person name="Choi H."/>
            <person name="Cheon S."/>
            <person name="Oh J.-S."/>
            <person name="Lee H.-G."/>
            <person name="Park C."/>
        </authorList>
    </citation>
    <scope>NUCLEOTIDE SEQUENCE [LARGE SCALE GENOMIC DNA]</scope>
    <source>
        <strain evidence="7 8">CSB03KR</strain>
    </source>
</reference>
<dbReference type="STRING" id="23.BEL05_08400"/>